<dbReference type="InterPro" id="IPR007627">
    <property type="entry name" value="RNA_pol_sigma70_r2"/>
</dbReference>
<dbReference type="SUPFAM" id="SSF88946">
    <property type="entry name" value="Sigma2 domain of RNA polymerase sigma factors"/>
    <property type="match status" value="1"/>
</dbReference>
<organism evidence="5 6">
    <name type="scientific">Olivibacter ginsenosidimutans</name>
    <dbReference type="NCBI Taxonomy" id="1176537"/>
    <lineage>
        <taxon>Bacteria</taxon>
        <taxon>Pseudomonadati</taxon>
        <taxon>Bacteroidota</taxon>
        <taxon>Sphingobacteriia</taxon>
        <taxon>Sphingobacteriales</taxon>
        <taxon>Sphingobacteriaceae</taxon>
        <taxon>Olivibacter</taxon>
    </lineage>
</organism>
<keyword evidence="2" id="KW-0731">Sigma factor</keyword>
<protein>
    <recommendedName>
        <fullName evidence="4">RNA polymerase sigma-70 region 2 domain-containing protein</fullName>
    </recommendedName>
</protein>
<dbReference type="EMBL" id="BAABIQ010000042">
    <property type="protein sequence ID" value="GAA4801970.1"/>
    <property type="molecule type" value="Genomic_DNA"/>
</dbReference>
<dbReference type="PANTHER" id="PTHR43133">
    <property type="entry name" value="RNA POLYMERASE ECF-TYPE SIGMA FACTO"/>
    <property type="match status" value="1"/>
</dbReference>
<sequence>MKEGDMEAFRHLYTRYKGPIFNFTLKYVRSVPLAEDITQDIFVKLWDNRTKLDTVRTLKSY</sequence>
<accession>A0ABP9C0V0</accession>
<evidence type="ECO:0000256" key="1">
    <source>
        <dbReference type="ARBA" id="ARBA00023015"/>
    </source>
</evidence>
<comment type="caution">
    <text evidence="5">The sequence shown here is derived from an EMBL/GenBank/DDBJ whole genome shotgun (WGS) entry which is preliminary data.</text>
</comment>
<evidence type="ECO:0000256" key="3">
    <source>
        <dbReference type="ARBA" id="ARBA00023163"/>
    </source>
</evidence>
<dbReference type="InterPro" id="IPR013325">
    <property type="entry name" value="RNA_pol_sigma_r2"/>
</dbReference>
<gene>
    <name evidence="5" type="ORF">GCM10023231_33570</name>
</gene>
<evidence type="ECO:0000256" key="2">
    <source>
        <dbReference type="ARBA" id="ARBA00023082"/>
    </source>
</evidence>
<evidence type="ECO:0000259" key="4">
    <source>
        <dbReference type="Pfam" id="PF04542"/>
    </source>
</evidence>
<keyword evidence="3" id="KW-0804">Transcription</keyword>
<dbReference type="Gene3D" id="1.10.1740.10">
    <property type="match status" value="1"/>
</dbReference>
<proteinExistence type="predicted"/>
<evidence type="ECO:0000313" key="5">
    <source>
        <dbReference type="EMBL" id="GAA4801970.1"/>
    </source>
</evidence>
<dbReference type="InterPro" id="IPR039425">
    <property type="entry name" value="RNA_pol_sigma-70-like"/>
</dbReference>
<reference evidence="6" key="1">
    <citation type="journal article" date="2019" name="Int. J. Syst. Evol. Microbiol.">
        <title>The Global Catalogue of Microorganisms (GCM) 10K type strain sequencing project: providing services to taxonomists for standard genome sequencing and annotation.</title>
        <authorList>
            <consortium name="The Broad Institute Genomics Platform"/>
            <consortium name="The Broad Institute Genome Sequencing Center for Infectious Disease"/>
            <person name="Wu L."/>
            <person name="Ma J."/>
        </authorList>
    </citation>
    <scope>NUCLEOTIDE SEQUENCE [LARGE SCALE GENOMIC DNA]</scope>
    <source>
        <strain evidence="6">JCM 18200</strain>
    </source>
</reference>
<evidence type="ECO:0000313" key="6">
    <source>
        <dbReference type="Proteomes" id="UP001501411"/>
    </source>
</evidence>
<keyword evidence="1" id="KW-0805">Transcription regulation</keyword>
<dbReference type="Pfam" id="PF04542">
    <property type="entry name" value="Sigma70_r2"/>
    <property type="match status" value="1"/>
</dbReference>
<feature type="domain" description="RNA polymerase sigma-70 region 2" evidence="4">
    <location>
        <begin position="12"/>
        <end position="61"/>
    </location>
</feature>
<keyword evidence="6" id="KW-1185">Reference proteome</keyword>
<dbReference type="PANTHER" id="PTHR43133:SF46">
    <property type="entry name" value="RNA POLYMERASE SIGMA-70 FACTOR ECF SUBFAMILY"/>
    <property type="match status" value="1"/>
</dbReference>
<name>A0ABP9C0V0_9SPHI</name>
<dbReference type="Proteomes" id="UP001501411">
    <property type="component" value="Unassembled WGS sequence"/>
</dbReference>